<gene>
    <name evidence="1" type="ORF">K3G42_028696</name>
</gene>
<evidence type="ECO:0000313" key="2">
    <source>
        <dbReference type="Proteomes" id="UP000827872"/>
    </source>
</evidence>
<reference evidence="1" key="1">
    <citation type="submission" date="2021-08" db="EMBL/GenBank/DDBJ databases">
        <title>The first chromosome-level gecko genome reveals the dynamic sex chromosomes of Neotropical dwarf geckos (Sphaerodactylidae: Sphaerodactylus).</title>
        <authorList>
            <person name="Pinto B.J."/>
            <person name="Keating S.E."/>
            <person name="Gamble T."/>
        </authorList>
    </citation>
    <scope>NUCLEOTIDE SEQUENCE</scope>
    <source>
        <strain evidence="1">TG3544</strain>
    </source>
</reference>
<accession>A0ACB8FSF7</accession>
<keyword evidence="2" id="KW-1185">Reference proteome</keyword>
<protein>
    <submittedName>
        <fullName evidence="1">Uncharacterized protein</fullName>
    </submittedName>
</protein>
<evidence type="ECO:0000313" key="1">
    <source>
        <dbReference type="EMBL" id="KAH8008284.1"/>
    </source>
</evidence>
<proteinExistence type="predicted"/>
<organism evidence="1 2">
    <name type="scientific">Sphaerodactylus townsendi</name>
    <dbReference type="NCBI Taxonomy" id="933632"/>
    <lineage>
        <taxon>Eukaryota</taxon>
        <taxon>Metazoa</taxon>
        <taxon>Chordata</taxon>
        <taxon>Craniata</taxon>
        <taxon>Vertebrata</taxon>
        <taxon>Euteleostomi</taxon>
        <taxon>Lepidosauria</taxon>
        <taxon>Squamata</taxon>
        <taxon>Bifurcata</taxon>
        <taxon>Gekkota</taxon>
        <taxon>Sphaerodactylidae</taxon>
        <taxon>Sphaerodactylus</taxon>
    </lineage>
</organism>
<comment type="caution">
    <text evidence="1">The sequence shown here is derived from an EMBL/GenBank/DDBJ whole genome shotgun (WGS) entry which is preliminary data.</text>
</comment>
<name>A0ACB8FSF7_9SAUR</name>
<dbReference type="EMBL" id="CM037619">
    <property type="protein sequence ID" value="KAH8008284.1"/>
    <property type="molecule type" value="Genomic_DNA"/>
</dbReference>
<dbReference type="Proteomes" id="UP000827872">
    <property type="component" value="Linkage Group LG06"/>
</dbReference>
<sequence>MSVVSDPNGIHCPACYSPGESCVNEITDCTGDQDHCFEMVSSTHIGGKNISVIMKGCATKNVCLAVEQGRASPITGSGLSLIQGRCTAKTSDGTQTNGFFFPTISGFLLMKMFL</sequence>